<feature type="region of interest" description="Disordered" evidence="1">
    <location>
        <begin position="100"/>
        <end position="126"/>
    </location>
</feature>
<dbReference type="AlphaFoldDB" id="A0A427B6H4"/>
<evidence type="ECO:0000313" key="2">
    <source>
        <dbReference type="EMBL" id="RRT84063.1"/>
    </source>
</evidence>
<feature type="compositionally biased region" description="Polar residues" evidence="1">
    <location>
        <begin position="117"/>
        <end position="126"/>
    </location>
</feature>
<dbReference type="Proteomes" id="UP000287651">
    <property type="component" value="Unassembled WGS sequence"/>
</dbReference>
<sequence>MGVVVCLSIEHRELLGEYRGVEAGDRKMRESDDESRGTHYPKANCWSKWRCKATDSSVMGLATPCYRRGGASVESSIPCSHRGRAFVMKGAKEVENVEANSKYQDKAEGQRPENIIRQMSTGFSLR</sequence>
<evidence type="ECO:0000256" key="1">
    <source>
        <dbReference type="SAM" id="MobiDB-lite"/>
    </source>
</evidence>
<name>A0A427B6H4_ENSVE</name>
<accession>A0A427B6H4</accession>
<gene>
    <name evidence="2" type="ORF">B296_00007494</name>
</gene>
<comment type="caution">
    <text evidence="2">The sequence shown here is derived from an EMBL/GenBank/DDBJ whole genome shotgun (WGS) entry which is preliminary data.</text>
</comment>
<reference evidence="2 3" key="1">
    <citation type="journal article" date="2014" name="Agronomy (Basel)">
        <title>A Draft Genome Sequence for Ensete ventricosum, the Drought-Tolerant Tree Against Hunger.</title>
        <authorList>
            <person name="Harrison J."/>
            <person name="Moore K.A."/>
            <person name="Paszkiewicz K."/>
            <person name="Jones T."/>
            <person name="Grant M."/>
            <person name="Ambacheew D."/>
            <person name="Muzemil S."/>
            <person name="Studholme D.J."/>
        </authorList>
    </citation>
    <scope>NUCLEOTIDE SEQUENCE [LARGE SCALE GENOMIC DNA]</scope>
</reference>
<organism evidence="2 3">
    <name type="scientific">Ensete ventricosum</name>
    <name type="common">Abyssinian banana</name>
    <name type="synonym">Musa ensete</name>
    <dbReference type="NCBI Taxonomy" id="4639"/>
    <lineage>
        <taxon>Eukaryota</taxon>
        <taxon>Viridiplantae</taxon>
        <taxon>Streptophyta</taxon>
        <taxon>Embryophyta</taxon>
        <taxon>Tracheophyta</taxon>
        <taxon>Spermatophyta</taxon>
        <taxon>Magnoliopsida</taxon>
        <taxon>Liliopsida</taxon>
        <taxon>Zingiberales</taxon>
        <taxon>Musaceae</taxon>
        <taxon>Ensete</taxon>
    </lineage>
</organism>
<evidence type="ECO:0000313" key="3">
    <source>
        <dbReference type="Proteomes" id="UP000287651"/>
    </source>
</evidence>
<dbReference type="EMBL" id="AMZH03000379">
    <property type="protein sequence ID" value="RRT84063.1"/>
    <property type="molecule type" value="Genomic_DNA"/>
</dbReference>
<protein>
    <submittedName>
        <fullName evidence="2">Uncharacterized protein</fullName>
    </submittedName>
</protein>
<proteinExistence type="predicted"/>